<comment type="subcellular location">
    <subcellularLocation>
        <location evidence="1 7">Cell membrane</location>
        <topology evidence="1 7">Multi-pass membrane protein</topology>
    </subcellularLocation>
</comment>
<keyword evidence="6 7" id="KW-0472">Membrane</keyword>
<evidence type="ECO:0000256" key="7">
    <source>
        <dbReference type="RuleBase" id="RU363032"/>
    </source>
</evidence>
<feature type="transmembrane region" description="Helical" evidence="7">
    <location>
        <begin position="7"/>
        <end position="27"/>
    </location>
</feature>
<reference evidence="9" key="1">
    <citation type="journal article" date="2021" name="PeerJ">
        <title>Extensive microbial diversity within the chicken gut microbiome revealed by metagenomics and culture.</title>
        <authorList>
            <person name="Gilroy R."/>
            <person name="Ravi A."/>
            <person name="Getino M."/>
            <person name="Pursley I."/>
            <person name="Horton D.L."/>
            <person name="Alikhan N.F."/>
            <person name="Baker D."/>
            <person name="Gharbi K."/>
            <person name="Hall N."/>
            <person name="Watson M."/>
            <person name="Adriaenssens E.M."/>
            <person name="Foster-Nyarko E."/>
            <person name="Jarju S."/>
            <person name="Secka A."/>
            <person name="Antonio M."/>
            <person name="Oren A."/>
            <person name="Chaudhuri R.R."/>
            <person name="La Ragione R."/>
            <person name="Hildebrand F."/>
            <person name="Pallen M.J."/>
        </authorList>
    </citation>
    <scope>NUCLEOTIDE SEQUENCE</scope>
    <source>
        <strain evidence="9">1277</strain>
    </source>
</reference>
<sequence length="288" mass="32351">MKKQYRPYLYITPAIIGILLFVIYPILHTIYLSFQSGSLISSEFTFAGLDNYKSLLSNEDFLGALKNTAIYTVSMVGVSIGLSLVFAVWLNKQSFMHKLTQTVIFTPHLVSLVSIGVLFMWIMNPDYGFLNWVLDSIGLPTSKWLSSEKSALFSIILVGIWKTVGYNTLIFIAGLQSIPKYIYEAANLDNSSKIKTFFKITLPLLSPTLFFLLITTTTSSFQVFDLVNVMTKGGPINSTNMLVYYIYEAGFRYFDIGSASAASVFLIILVGFLTFAHFKLLAKKVHYQ</sequence>
<keyword evidence="4 7" id="KW-0812">Transmembrane</keyword>
<keyword evidence="2 7" id="KW-0813">Transport</keyword>
<dbReference type="Gene3D" id="1.10.3720.10">
    <property type="entry name" value="MetI-like"/>
    <property type="match status" value="1"/>
</dbReference>
<evidence type="ECO:0000256" key="5">
    <source>
        <dbReference type="ARBA" id="ARBA00022989"/>
    </source>
</evidence>
<evidence type="ECO:0000256" key="3">
    <source>
        <dbReference type="ARBA" id="ARBA00022475"/>
    </source>
</evidence>
<name>A0A921N1S1_9FIRM</name>
<dbReference type="InterPro" id="IPR035277">
    <property type="entry name" value="MalF_N"/>
</dbReference>
<dbReference type="GO" id="GO:0005886">
    <property type="term" value="C:plasma membrane"/>
    <property type="evidence" value="ECO:0007669"/>
    <property type="project" value="UniProtKB-SubCell"/>
</dbReference>
<feature type="transmembrane region" description="Helical" evidence="7">
    <location>
        <begin position="261"/>
        <end position="282"/>
    </location>
</feature>
<reference evidence="9" key="2">
    <citation type="submission" date="2021-09" db="EMBL/GenBank/DDBJ databases">
        <authorList>
            <person name="Gilroy R."/>
        </authorList>
    </citation>
    <scope>NUCLEOTIDE SEQUENCE</scope>
    <source>
        <strain evidence="9">1277</strain>
    </source>
</reference>
<evidence type="ECO:0000256" key="4">
    <source>
        <dbReference type="ARBA" id="ARBA00022692"/>
    </source>
</evidence>
<dbReference type="Gene3D" id="1.20.58.370">
    <property type="entry name" value="MalF N-terminal region-like"/>
    <property type="match status" value="1"/>
</dbReference>
<dbReference type="PROSITE" id="PS50928">
    <property type="entry name" value="ABC_TM1"/>
    <property type="match status" value="1"/>
</dbReference>
<comment type="similarity">
    <text evidence="7">Belongs to the binding-protein-dependent transport system permease family.</text>
</comment>
<dbReference type="AlphaFoldDB" id="A0A921N1S1"/>
<dbReference type="Proteomes" id="UP000776700">
    <property type="component" value="Unassembled WGS sequence"/>
</dbReference>
<dbReference type="InterPro" id="IPR035906">
    <property type="entry name" value="MetI-like_sf"/>
</dbReference>
<evidence type="ECO:0000313" key="9">
    <source>
        <dbReference type="EMBL" id="HJG97110.1"/>
    </source>
</evidence>
<protein>
    <submittedName>
        <fullName evidence="9">Sugar ABC transporter permease</fullName>
    </submittedName>
</protein>
<feature type="domain" description="ABC transmembrane type-1" evidence="8">
    <location>
        <begin position="65"/>
        <end position="277"/>
    </location>
</feature>
<dbReference type="SUPFAM" id="SSF161098">
    <property type="entry name" value="MetI-like"/>
    <property type="match status" value="1"/>
</dbReference>
<comment type="caution">
    <text evidence="9">The sequence shown here is derived from an EMBL/GenBank/DDBJ whole genome shotgun (WGS) entry which is preliminary data.</text>
</comment>
<feature type="transmembrane region" description="Helical" evidence="7">
    <location>
        <begin position="102"/>
        <end position="123"/>
    </location>
</feature>
<organism evidence="9 10">
    <name type="scientific">Romboutsia timonensis</name>
    <dbReference type="NCBI Taxonomy" id="1776391"/>
    <lineage>
        <taxon>Bacteria</taxon>
        <taxon>Bacillati</taxon>
        <taxon>Bacillota</taxon>
        <taxon>Clostridia</taxon>
        <taxon>Peptostreptococcales</taxon>
        <taxon>Peptostreptococcaceae</taxon>
        <taxon>Romboutsia</taxon>
    </lineage>
</organism>
<feature type="transmembrane region" description="Helical" evidence="7">
    <location>
        <begin position="196"/>
        <end position="214"/>
    </location>
</feature>
<dbReference type="PANTHER" id="PTHR30193:SF37">
    <property type="entry name" value="INNER MEMBRANE ABC TRANSPORTER PERMEASE PROTEIN YCJO"/>
    <property type="match status" value="1"/>
</dbReference>
<dbReference type="CDD" id="cd06261">
    <property type="entry name" value="TM_PBP2"/>
    <property type="match status" value="1"/>
</dbReference>
<dbReference type="SUPFAM" id="SSF160964">
    <property type="entry name" value="MalF N-terminal region-like"/>
    <property type="match status" value="1"/>
</dbReference>
<keyword evidence="3" id="KW-1003">Cell membrane</keyword>
<dbReference type="InterPro" id="IPR000515">
    <property type="entry name" value="MetI-like"/>
</dbReference>
<dbReference type="GO" id="GO:0055085">
    <property type="term" value="P:transmembrane transport"/>
    <property type="evidence" value="ECO:0007669"/>
    <property type="project" value="InterPro"/>
</dbReference>
<feature type="transmembrane region" description="Helical" evidence="7">
    <location>
        <begin position="151"/>
        <end position="175"/>
    </location>
</feature>
<gene>
    <name evidence="9" type="ORF">K8V90_08430</name>
</gene>
<dbReference type="EMBL" id="DYUB01000262">
    <property type="protein sequence ID" value="HJG97110.1"/>
    <property type="molecule type" value="Genomic_DNA"/>
</dbReference>
<dbReference type="Pfam" id="PF00528">
    <property type="entry name" value="BPD_transp_1"/>
    <property type="match status" value="1"/>
</dbReference>
<keyword evidence="5 7" id="KW-1133">Transmembrane helix</keyword>
<dbReference type="PANTHER" id="PTHR30193">
    <property type="entry name" value="ABC TRANSPORTER PERMEASE PROTEIN"/>
    <property type="match status" value="1"/>
</dbReference>
<feature type="transmembrane region" description="Helical" evidence="7">
    <location>
        <begin position="69"/>
        <end position="90"/>
    </location>
</feature>
<dbReference type="InterPro" id="IPR051393">
    <property type="entry name" value="ABC_transporter_permease"/>
</dbReference>
<accession>A0A921N1S1</accession>
<proteinExistence type="inferred from homology"/>
<evidence type="ECO:0000256" key="2">
    <source>
        <dbReference type="ARBA" id="ARBA00022448"/>
    </source>
</evidence>
<evidence type="ECO:0000313" key="10">
    <source>
        <dbReference type="Proteomes" id="UP000776700"/>
    </source>
</evidence>
<evidence type="ECO:0000256" key="6">
    <source>
        <dbReference type="ARBA" id="ARBA00023136"/>
    </source>
</evidence>
<evidence type="ECO:0000259" key="8">
    <source>
        <dbReference type="PROSITE" id="PS50928"/>
    </source>
</evidence>
<evidence type="ECO:0000256" key="1">
    <source>
        <dbReference type="ARBA" id="ARBA00004651"/>
    </source>
</evidence>